<dbReference type="GO" id="GO:0000155">
    <property type="term" value="F:phosphorelay sensor kinase activity"/>
    <property type="evidence" value="ECO:0007669"/>
    <property type="project" value="InterPro"/>
</dbReference>
<dbReference type="PANTHER" id="PTHR34220:SF7">
    <property type="entry name" value="SENSOR HISTIDINE KINASE YPDA"/>
    <property type="match status" value="1"/>
</dbReference>
<dbReference type="InterPro" id="IPR036890">
    <property type="entry name" value="HATPase_C_sf"/>
</dbReference>
<dbReference type="PANTHER" id="PTHR34220">
    <property type="entry name" value="SENSOR HISTIDINE KINASE YPDA"/>
    <property type="match status" value="1"/>
</dbReference>
<dbReference type="GO" id="GO:0016020">
    <property type="term" value="C:membrane"/>
    <property type="evidence" value="ECO:0007669"/>
    <property type="project" value="InterPro"/>
</dbReference>
<keyword evidence="3" id="KW-0808">Transferase</keyword>
<dbReference type="Proteomes" id="UP000199373">
    <property type="component" value="Unassembled WGS sequence"/>
</dbReference>
<proteinExistence type="predicted"/>
<evidence type="ECO:0000313" key="3">
    <source>
        <dbReference type="EMBL" id="SEW08794.1"/>
    </source>
</evidence>
<dbReference type="AlphaFoldDB" id="A0A1I0P3E9"/>
<feature type="transmembrane region" description="Helical" evidence="1">
    <location>
        <begin position="7"/>
        <end position="25"/>
    </location>
</feature>
<feature type="domain" description="Signal transduction histidine kinase internal region" evidence="2">
    <location>
        <begin position="155"/>
        <end position="232"/>
    </location>
</feature>
<organism evidence="3 4">
    <name type="scientific">Prevotella aff. ruminicola Tc2-24</name>
    <dbReference type="NCBI Taxonomy" id="81582"/>
    <lineage>
        <taxon>Bacteria</taxon>
        <taxon>Pseudomonadati</taxon>
        <taxon>Bacteroidota</taxon>
        <taxon>Bacteroidia</taxon>
        <taxon>Bacteroidales</taxon>
        <taxon>Prevotellaceae</taxon>
        <taxon>Prevotella</taxon>
    </lineage>
</organism>
<keyword evidence="4" id="KW-1185">Reference proteome</keyword>
<protein>
    <submittedName>
        <fullName evidence="3">Histidine kinase</fullName>
    </submittedName>
</protein>
<accession>A0A1I0P3E9</accession>
<keyword evidence="1" id="KW-0472">Membrane</keyword>
<gene>
    <name evidence="3" type="ORF">SAMN04487850_1566</name>
</gene>
<dbReference type="Pfam" id="PF06580">
    <property type="entry name" value="His_kinase"/>
    <property type="match status" value="1"/>
</dbReference>
<dbReference type="SUPFAM" id="SSF55874">
    <property type="entry name" value="ATPase domain of HSP90 chaperone/DNA topoisomerase II/histidine kinase"/>
    <property type="match status" value="1"/>
</dbReference>
<dbReference type="InterPro" id="IPR010559">
    <property type="entry name" value="Sig_transdc_His_kin_internal"/>
</dbReference>
<reference evidence="3 4" key="1">
    <citation type="submission" date="2016-10" db="EMBL/GenBank/DDBJ databases">
        <authorList>
            <person name="de Groot N.N."/>
        </authorList>
    </citation>
    <scope>NUCLEOTIDE SEQUENCE [LARGE SCALE GENOMIC DNA]</scope>
    <source>
        <strain evidence="3 4">TC2-24</strain>
    </source>
</reference>
<sequence>MYMNKKLKIFLHVSFWVMMFLSPLAIMRGPGVTLPKYLVNCMTSLLPMLVFYINFLWLTPKYFVAGKHRYHLLINFIMVVCLGFFLHYWICHAHLLFTSVPPTRQYSLVESMLYIVRDITNLSIFAACATAFVLAMRWQQNEDAMLEADAVRAEAELKNLRSQINPHFLLNTLNNIYALTAFDQKRAQEAIQQLSKMLRHMLYDNQEEMVSLGDEIQFLENYVSLMKIRLPETVDVQFDKKGAKNDLQIVPLIFISLVENAFKHGISPTKPSFVHISITTDVEYQGNRGIRDVVICNIENSNFPKNHQDRSGHGIGLNQVQRRLDLAYPHRYTWEKGVNADGTIYSSKIRIEI</sequence>
<dbReference type="InterPro" id="IPR050640">
    <property type="entry name" value="Bact_2-comp_sensor_kinase"/>
</dbReference>
<dbReference type="EMBL" id="FOIQ01000003">
    <property type="protein sequence ID" value="SEW08794.1"/>
    <property type="molecule type" value="Genomic_DNA"/>
</dbReference>
<dbReference type="RefSeq" id="WP_256218971.1">
    <property type="nucleotide sequence ID" value="NZ_FOIQ01000003.1"/>
</dbReference>
<feature type="transmembrane region" description="Helical" evidence="1">
    <location>
        <begin position="114"/>
        <end position="135"/>
    </location>
</feature>
<evidence type="ECO:0000256" key="1">
    <source>
        <dbReference type="SAM" id="Phobius"/>
    </source>
</evidence>
<evidence type="ECO:0000259" key="2">
    <source>
        <dbReference type="Pfam" id="PF06580"/>
    </source>
</evidence>
<keyword evidence="1" id="KW-0812">Transmembrane</keyword>
<feature type="transmembrane region" description="Helical" evidence="1">
    <location>
        <begin position="37"/>
        <end position="58"/>
    </location>
</feature>
<keyword evidence="3" id="KW-0418">Kinase</keyword>
<evidence type="ECO:0000313" key="4">
    <source>
        <dbReference type="Proteomes" id="UP000199373"/>
    </source>
</evidence>
<feature type="transmembrane region" description="Helical" evidence="1">
    <location>
        <begin position="70"/>
        <end position="90"/>
    </location>
</feature>
<name>A0A1I0P3E9_9BACT</name>
<keyword evidence="1" id="KW-1133">Transmembrane helix</keyword>